<organism evidence="1 2">
    <name type="scientific">Iodobacter phage PhiPLPE</name>
    <dbReference type="NCBI Taxonomy" id="551895"/>
    <lineage>
        <taxon>Viruses</taxon>
        <taxon>Duplodnaviria</taxon>
        <taxon>Heunggongvirae</taxon>
        <taxon>Uroviricota</taxon>
        <taxon>Caudoviricetes</taxon>
        <taxon>Iodovirus</taxon>
        <taxon>Iodovirus PLPE</taxon>
    </lineage>
</organism>
<accession>B5AX41</accession>
<evidence type="ECO:0000313" key="2">
    <source>
        <dbReference type="Proteomes" id="UP000001862"/>
    </source>
</evidence>
<dbReference type="Proteomes" id="UP000001862">
    <property type="component" value="Segment"/>
</dbReference>
<gene>
    <name evidence="1" type="ORF">phiPLPE_22</name>
</gene>
<reference evidence="2" key="1">
    <citation type="journal article" date="2009" name="Environ. Microbiol. Rep.">
        <title>Isolation and genomic characterization of the first phage infecting Iodobacteria: ?PLPE, a myovirus having a novel set of features.</title>
        <authorList>
            <person name="Leblanc C."/>
            <person name="Caumont-Sarcos A."/>
            <person name="Comeau A.M."/>
            <person name="Krisch H.M."/>
        </authorList>
    </citation>
    <scope>NUCLEOTIDE SEQUENCE [LARGE SCALE GENOMIC DNA]</scope>
</reference>
<dbReference type="GeneID" id="6779514"/>
<dbReference type="KEGG" id="vg:6779514"/>
<protein>
    <submittedName>
        <fullName evidence="1">Uncharacterized protein</fullName>
    </submittedName>
</protein>
<proteinExistence type="predicted"/>
<dbReference type="EMBL" id="EU876853">
    <property type="protein sequence ID" value="ACG60344.1"/>
    <property type="molecule type" value="Genomic_DNA"/>
</dbReference>
<keyword evidence="2" id="KW-1185">Reference proteome</keyword>
<sequence length="83" mass="8877">MIEFDASKVVVEVNGVEVIGFGGVRPTMPTDTEMLDWMIENWGGVRCVVDGLWGAYSNSDENLDAIASTPRAAIAAAMAEEAK</sequence>
<evidence type="ECO:0000313" key="1">
    <source>
        <dbReference type="EMBL" id="ACG60344.1"/>
    </source>
</evidence>
<name>B5AX41_9CAUD</name>
<dbReference type="RefSeq" id="YP_002128456.1">
    <property type="nucleotide sequence ID" value="NC_011142.1"/>
</dbReference>